<dbReference type="Proteomes" id="UP000183530">
    <property type="component" value="Chromosome"/>
</dbReference>
<dbReference type="InterPro" id="IPR000462">
    <property type="entry name" value="CDP-OH_P_trans"/>
</dbReference>
<keyword evidence="6 12" id="KW-1133">Transmembrane helix</keyword>
<comment type="cofactor">
    <cofactor evidence="12">
        <name>Mg(2+)</name>
        <dbReference type="ChEBI" id="CHEBI:18420"/>
    </cofactor>
    <text evidence="12">Contains a di-nuclear catalytic Mg(2+) center.</text>
</comment>
<dbReference type="UniPathway" id="UPA00220"/>
<keyword evidence="12" id="KW-1208">Phospholipid metabolism</keyword>
<feature type="binding site" evidence="12">
    <location>
        <position position="91"/>
    </location>
    <ligand>
        <name>Mg(2+)</name>
        <dbReference type="ChEBI" id="CHEBI:18420"/>
        <label>1</label>
    </ligand>
</feature>
<keyword evidence="12" id="KW-1003">Cell membrane</keyword>
<feature type="binding site" evidence="12">
    <location>
        <position position="66"/>
    </location>
    <ligand>
        <name>Mg(2+)</name>
        <dbReference type="ChEBI" id="CHEBI:18420"/>
        <label>2</label>
    </ligand>
</feature>
<dbReference type="OrthoDB" id="116551at2"/>
<evidence type="ECO:0000256" key="5">
    <source>
        <dbReference type="ARBA" id="ARBA00022692"/>
    </source>
</evidence>
<feature type="transmembrane region" description="Helical" evidence="12">
    <location>
        <begin position="52"/>
        <end position="72"/>
    </location>
</feature>
<name>A0A1L2ZLF3_9MICC</name>
<dbReference type="STRING" id="556325.BHE16_02230"/>
<evidence type="ECO:0000256" key="1">
    <source>
        <dbReference type="ARBA" id="ARBA00004127"/>
    </source>
</evidence>
<dbReference type="GO" id="GO:0005886">
    <property type="term" value="C:plasma membrane"/>
    <property type="evidence" value="ECO:0007669"/>
    <property type="project" value="UniProtKB-SubCell"/>
</dbReference>
<dbReference type="EC" id="2.7.8.-" evidence="12"/>
<organism evidence="13 14">
    <name type="scientific">Neomicrococcus aestuarii</name>
    <dbReference type="NCBI Taxonomy" id="556325"/>
    <lineage>
        <taxon>Bacteria</taxon>
        <taxon>Bacillati</taxon>
        <taxon>Actinomycetota</taxon>
        <taxon>Actinomycetes</taxon>
        <taxon>Micrococcales</taxon>
        <taxon>Micrococcaceae</taxon>
        <taxon>Neomicrococcus</taxon>
    </lineage>
</organism>
<evidence type="ECO:0000256" key="3">
    <source>
        <dbReference type="ARBA" id="ARBA00010441"/>
    </source>
</evidence>
<accession>A0A1L2ZLF3</accession>
<keyword evidence="12" id="KW-0479">Metal-binding</keyword>
<feature type="binding site" evidence="12">
    <location>
        <position position="66"/>
    </location>
    <ligand>
        <name>Mg(2+)</name>
        <dbReference type="ChEBI" id="CHEBI:18420"/>
        <label>1</label>
    </ligand>
</feature>
<feature type="binding site" evidence="12">
    <location>
        <begin position="29"/>
        <end position="32"/>
    </location>
    <ligand>
        <name>a CDP-1,2-diacyl-sn-glycerol</name>
        <dbReference type="ChEBI" id="CHEBI:58332"/>
    </ligand>
</feature>
<dbReference type="Gene3D" id="1.20.120.1760">
    <property type="match status" value="1"/>
</dbReference>
<dbReference type="RefSeq" id="WP_071893508.1">
    <property type="nucleotide sequence ID" value="NZ_CP018135.1"/>
</dbReference>
<evidence type="ECO:0000256" key="11">
    <source>
        <dbReference type="ARBA" id="ARBA00048865"/>
    </source>
</evidence>
<dbReference type="KEGG" id="nae:BHE16_02230"/>
<evidence type="ECO:0000256" key="4">
    <source>
        <dbReference type="ARBA" id="ARBA00011738"/>
    </source>
</evidence>
<dbReference type="AlphaFoldDB" id="A0A1L2ZLF3"/>
<reference evidence="13 14" key="1">
    <citation type="submission" date="2016-11" db="EMBL/GenBank/DDBJ databases">
        <title>Genome sequencing of Zhihengliuella aestuarii B18 antagonistic to Plasmodiophora brassicae.</title>
        <authorList>
            <person name="Luo Y."/>
        </authorList>
    </citation>
    <scope>NUCLEOTIDE SEQUENCE [LARGE SCALE GENOMIC DNA]</scope>
    <source>
        <strain evidence="13 14">B18</strain>
    </source>
</reference>
<evidence type="ECO:0000256" key="6">
    <source>
        <dbReference type="ARBA" id="ARBA00022989"/>
    </source>
</evidence>
<dbReference type="NCBIfam" id="NF045883">
    <property type="entry name" value="PIPSynth"/>
    <property type="match status" value="1"/>
</dbReference>
<dbReference type="EMBL" id="CP018135">
    <property type="protein sequence ID" value="APF40030.1"/>
    <property type="molecule type" value="Genomic_DNA"/>
</dbReference>
<evidence type="ECO:0000256" key="2">
    <source>
        <dbReference type="ARBA" id="ARBA00004805"/>
    </source>
</evidence>
<dbReference type="HAMAP" id="MF_02241">
    <property type="entry name" value="PIP_synthase"/>
    <property type="match status" value="1"/>
</dbReference>
<comment type="subunit">
    <text evidence="4 12">Homodimer.</text>
</comment>
<keyword evidence="14" id="KW-1185">Reference proteome</keyword>
<dbReference type="GO" id="GO:0008654">
    <property type="term" value="P:phospholipid biosynthetic process"/>
    <property type="evidence" value="ECO:0007669"/>
    <property type="project" value="UniProtKB-UniRule"/>
</dbReference>
<comment type="catalytic activity">
    <reaction evidence="11 12">
        <text>a CDP-1,2-diacyl-sn-glycerol + 1D-myo-inositol 3-phosphate = a 1,2-diacyl-sn-glycero-3-phospho-(1D-myo-inositol-3-phosphate) + CMP + H(+)</text>
        <dbReference type="Rhea" id="RHEA:60504"/>
        <dbReference type="ChEBI" id="CHEBI:15378"/>
        <dbReference type="ChEBI" id="CHEBI:58088"/>
        <dbReference type="ChEBI" id="CHEBI:58332"/>
        <dbReference type="ChEBI" id="CHEBI:58401"/>
        <dbReference type="ChEBI" id="CHEBI:60377"/>
    </reaction>
</comment>
<feature type="binding site" evidence="12">
    <location>
        <position position="95"/>
    </location>
    <ligand>
        <name>Mg(2+)</name>
        <dbReference type="ChEBI" id="CHEBI:18420"/>
        <label>2</label>
    </ligand>
</feature>
<comment type="catalytic activity">
    <reaction evidence="8 12">
        <text>1,2-di-(9Z-octadecenoyl)-sn-glycero-3-cytidine-5'-diphosphate + 1D-myo-inositol 3-phosphate = 1,2-di-(9Z-octadecenoyl)-sn-glycero-3-phospho-(1D-myo-inositol-3-phosphate) + CMP + H(+)</text>
        <dbReference type="Rhea" id="RHEA:61216"/>
        <dbReference type="ChEBI" id="CHEBI:15378"/>
        <dbReference type="ChEBI" id="CHEBI:58401"/>
        <dbReference type="ChEBI" id="CHEBI:60377"/>
        <dbReference type="ChEBI" id="CHEBI:85356"/>
        <dbReference type="ChEBI" id="CHEBI:144472"/>
    </reaction>
</comment>
<keyword evidence="12" id="KW-0443">Lipid metabolism</keyword>
<gene>
    <name evidence="13" type="ORF">BHE16_02230</name>
</gene>
<feature type="binding site" evidence="12">
    <location>
        <position position="69"/>
    </location>
    <ligand>
        <name>Mg(2+)</name>
        <dbReference type="ChEBI" id="CHEBI:18420"/>
        <label>1</label>
    </ligand>
</feature>
<feature type="transmembrane region" description="Helical" evidence="12">
    <location>
        <begin position="179"/>
        <end position="197"/>
    </location>
</feature>
<evidence type="ECO:0000256" key="10">
    <source>
        <dbReference type="ARBA" id="ARBA00033137"/>
    </source>
</evidence>
<evidence type="ECO:0000313" key="13">
    <source>
        <dbReference type="EMBL" id="APF40030.1"/>
    </source>
</evidence>
<comment type="similarity">
    <text evidence="3 12">Belongs to the CDP-alcohol phosphatidyltransferase class-I family.</text>
</comment>
<keyword evidence="12 13" id="KW-0808">Transferase</keyword>
<evidence type="ECO:0000256" key="8">
    <source>
        <dbReference type="ARBA" id="ARBA00023935"/>
    </source>
</evidence>
<keyword evidence="12" id="KW-0460">Magnesium</keyword>
<keyword evidence="5 12" id="KW-0812">Transmembrane</keyword>
<evidence type="ECO:0000313" key="14">
    <source>
        <dbReference type="Proteomes" id="UP000183530"/>
    </source>
</evidence>
<dbReference type="GO" id="GO:0012505">
    <property type="term" value="C:endomembrane system"/>
    <property type="evidence" value="ECO:0007669"/>
    <property type="project" value="UniProtKB-SubCell"/>
</dbReference>
<dbReference type="GO" id="GO:0000287">
    <property type="term" value="F:magnesium ion binding"/>
    <property type="evidence" value="ECO:0007669"/>
    <property type="project" value="UniProtKB-UniRule"/>
</dbReference>
<evidence type="ECO:0000256" key="7">
    <source>
        <dbReference type="ARBA" id="ARBA00023136"/>
    </source>
</evidence>
<feature type="binding site" evidence="12">
    <location>
        <position position="70"/>
    </location>
    <ligand>
        <name>a CDP-1,2-diacyl-sn-glycerol</name>
        <dbReference type="ChEBI" id="CHEBI:58332"/>
    </ligand>
</feature>
<sequence length="205" mass="22096">MLNRHAREFFTKLFTPLARFLIKRGVTPDTVTVVGTFGSVLGALILFPMGQLFWGTIVITAFIFSDVVDGIMARLPEHKSTNDGRWGSFLDSTMDRLGDGAIFTGVAIWFFTGGNNVAIGIAALACLVSGSLVSYARAKAEALGFDANTGIAERAERLVLTLVFTGLTGLGLNEWVLCSVLILLALASVVTVLQRVWKVRTQALL</sequence>
<comment type="pathway">
    <text evidence="2 12">Phospholipid metabolism; phosphatidylinositol phosphate biosynthesis.</text>
</comment>
<dbReference type="InterPro" id="IPR043130">
    <property type="entry name" value="CDP-OH_PTrfase_TM_dom"/>
</dbReference>
<feature type="binding site" evidence="12">
    <location>
        <position position="91"/>
    </location>
    <ligand>
        <name>Mg(2+)</name>
        <dbReference type="ChEBI" id="CHEBI:18420"/>
        <label>2</label>
    </ligand>
</feature>
<evidence type="ECO:0000256" key="9">
    <source>
        <dbReference type="ARBA" id="ARBA00024082"/>
    </source>
</evidence>
<keyword evidence="12" id="KW-0444">Lipid biosynthesis</keyword>
<keyword evidence="7 12" id="KW-0472">Membrane</keyword>
<comment type="function">
    <text evidence="12">Catalyzes the conjugation of the 1'-hydroxyl group of D-myo-inositol-3-phosphate (also named L-myo-inositol-1-phosphate) with a lipid tail of cytidine diphosphate diacylglycerol (CDP-DAG), forming phosphatidylinositol phosphate (PIP) and CMP. PIP is a precursor of phosphatidylinositol (PI) which is an essential lipid required for cell wall formation.</text>
</comment>
<keyword evidence="12" id="KW-0594">Phospholipid biosynthesis</keyword>
<dbReference type="InterPro" id="IPR044268">
    <property type="entry name" value="PIP_synthase_PgsA1"/>
</dbReference>
<proteinExistence type="inferred from homology"/>
<feature type="active site" description="Proton acceptor" evidence="12">
    <location>
        <position position="95"/>
    </location>
</feature>
<protein>
    <recommendedName>
        <fullName evidence="9 12">Phosphatidylinositol phosphate synthase</fullName>
        <shortName evidence="12">PIP synthase</shortName>
        <ecNumber evidence="12">2.7.8.-</ecNumber>
    </recommendedName>
    <alternativeName>
        <fullName evidence="10 12">CDP-diacylglycerol--D-myo-inositol-3-phosphate 3-phosphatidyltransferase</fullName>
    </alternativeName>
</protein>
<feature type="binding site" evidence="12">
    <location>
        <position position="74"/>
    </location>
    <ligand>
        <name>a CDP-1,2-diacyl-sn-glycerol</name>
        <dbReference type="ChEBI" id="CHEBI:58332"/>
    </ligand>
</feature>
<dbReference type="Pfam" id="PF01066">
    <property type="entry name" value="CDP-OH_P_transf"/>
    <property type="match status" value="1"/>
</dbReference>
<comment type="caution">
    <text evidence="12">Lacks conserved residue(s) required for the propagation of feature annotation.</text>
</comment>
<dbReference type="GO" id="GO:0016780">
    <property type="term" value="F:phosphotransferase activity, for other substituted phosphate groups"/>
    <property type="evidence" value="ECO:0007669"/>
    <property type="project" value="UniProtKB-UniRule"/>
</dbReference>
<evidence type="ECO:0000256" key="12">
    <source>
        <dbReference type="HAMAP-Rule" id="MF_02241"/>
    </source>
</evidence>
<comment type="subcellular location">
    <subcellularLocation>
        <location evidence="12">Cell membrane</location>
        <topology evidence="12">Multi-pass membrane protein</topology>
    </subcellularLocation>
    <subcellularLocation>
        <location evidence="1">Endomembrane system</location>
        <topology evidence="1">Multi-pass membrane protein</topology>
    </subcellularLocation>
</comment>